<gene>
    <name evidence="2" type="ORF">E5288_WYG006716</name>
</gene>
<dbReference type="EMBL" id="VBQZ03000046">
    <property type="protein sequence ID" value="MXQ88530.1"/>
    <property type="molecule type" value="Genomic_DNA"/>
</dbReference>
<evidence type="ECO:0000256" key="1">
    <source>
        <dbReference type="SAM" id="MobiDB-lite"/>
    </source>
</evidence>
<evidence type="ECO:0000313" key="2">
    <source>
        <dbReference type="EMBL" id="MXQ88530.1"/>
    </source>
</evidence>
<sequence length="238" mass="26936">MDGAAALKEQEEAGQRQICAFYERTIAFRVHGRQRLKSRWKCAQKLTSICAGFRLVIKICRPGGKSWLFRDRSAHGECVDPKNQVVKEGTEKIALPKWANEFRCNNLPSEEDTRAPVRCTESSGKPWWPPALGTIALSADSGPGSDHSVLPTPRPRATSNPAALHSDMLKEQCHIWAPFPQFKSWAPEEKELSFRILEPVHKTTLFRRPQGEKGERRFHHNVAMAAMSLWQQSIVDEP</sequence>
<dbReference type="Proteomes" id="UP000322234">
    <property type="component" value="Unassembled WGS sequence"/>
</dbReference>
<reference evidence="2" key="1">
    <citation type="submission" date="2019-10" db="EMBL/GenBank/DDBJ databases">
        <title>The sequence and de novo assembly of the wild yak genome.</title>
        <authorList>
            <person name="Liu Y."/>
        </authorList>
    </citation>
    <scope>NUCLEOTIDE SEQUENCE [LARGE SCALE GENOMIC DNA]</scope>
    <source>
        <strain evidence="2">WY2019</strain>
    </source>
</reference>
<organism evidence="2 3">
    <name type="scientific">Bos mutus</name>
    <name type="common">wild yak</name>
    <dbReference type="NCBI Taxonomy" id="72004"/>
    <lineage>
        <taxon>Eukaryota</taxon>
        <taxon>Metazoa</taxon>
        <taxon>Chordata</taxon>
        <taxon>Craniata</taxon>
        <taxon>Vertebrata</taxon>
        <taxon>Euteleostomi</taxon>
        <taxon>Mammalia</taxon>
        <taxon>Eutheria</taxon>
        <taxon>Laurasiatheria</taxon>
        <taxon>Artiodactyla</taxon>
        <taxon>Ruminantia</taxon>
        <taxon>Pecora</taxon>
        <taxon>Bovidae</taxon>
        <taxon>Bovinae</taxon>
        <taxon>Bos</taxon>
    </lineage>
</organism>
<proteinExistence type="predicted"/>
<evidence type="ECO:0000313" key="3">
    <source>
        <dbReference type="Proteomes" id="UP000322234"/>
    </source>
</evidence>
<keyword evidence="3" id="KW-1185">Reference proteome</keyword>
<name>A0A6B0REX7_9CETA</name>
<protein>
    <submittedName>
        <fullName evidence="2">Uncharacterized protein</fullName>
    </submittedName>
</protein>
<dbReference type="AlphaFoldDB" id="A0A6B0REX7"/>
<feature type="region of interest" description="Disordered" evidence="1">
    <location>
        <begin position="139"/>
        <end position="159"/>
    </location>
</feature>
<accession>A0A6B0REX7</accession>
<comment type="caution">
    <text evidence="2">The sequence shown here is derived from an EMBL/GenBank/DDBJ whole genome shotgun (WGS) entry which is preliminary data.</text>
</comment>